<keyword evidence="4" id="KW-0238">DNA-binding</keyword>
<accession>A0A9Q2XHE8</accession>
<feature type="domain" description="Integrase DNA-binding" evidence="3">
    <location>
        <begin position="3"/>
        <end position="86"/>
    </location>
</feature>
<evidence type="ECO:0000256" key="2">
    <source>
        <dbReference type="ARBA" id="ARBA00022908"/>
    </source>
</evidence>
<gene>
    <name evidence="4" type="ORF">KUO17_07045</name>
</gene>
<protein>
    <submittedName>
        <fullName evidence="4">Arm DNA-binding domain-containing protein</fullName>
    </submittedName>
</protein>
<evidence type="ECO:0000259" key="3">
    <source>
        <dbReference type="Pfam" id="PF13356"/>
    </source>
</evidence>
<name>A0A9Q2XHE8_9PSED</name>
<reference evidence="4" key="1">
    <citation type="journal article" date="2022" name="Int. J. Syst. Evol. Microbiol.">
        <title>Pseudomonas aegrilactucae sp. nov. and Pseudomonas morbosilactucae sp. nov., pathogens causing bacterial rot of lettuce in Japan.</title>
        <authorList>
            <person name="Sawada H."/>
            <person name="Fujikawa T."/>
            <person name="Satou M."/>
        </authorList>
    </citation>
    <scope>NUCLEOTIDE SEQUENCE</scope>
    <source>
        <strain evidence="4">MAFF 301350</strain>
    </source>
</reference>
<organism evidence="4 5">
    <name type="scientific">Pseudomonas aegrilactucae</name>
    <dbReference type="NCBI Taxonomy" id="2854028"/>
    <lineage>
        <taxon>Bacteria</taxon>
        <taxon>Pseudomonadati</taxon>
        <taxon>Pseudomonadota</taxon>
        <taxon>Gammaproteobacteria</taxon>
        <taxon>Pseudomonadales</taxon>
        <taxon>Pseudomonadaceae</taxon>
        <taxon>Pseudomonas</taxon>
    </lineage>
</organism>
<dbReference type="Proteomes" id="UP001106592">
    <property type="component" value="Unassembled WGS sequence"/>
</dbReference>
<dbReference type="Pfam" id="PF13356">
    <property type="entry name" value="Arm-DNA-bind_3"/>
    <property type="match status" value="1"/>
</dbReference>
<dbReference type="EMBL" id="JAHTBI010000021">
    <property type="protein sequence ID" value="MBV6286791.1"/>
    <property type="molecule type" value="Genomic_DNA"/>
</dbReference>
<evidence type="ECO:0000256" key="1">
    <source>
        <dbReference type="ARBA" id="ARBA00008857"/>
    </source>
</evidence>
<dbReference type="PANTHER" id="PTHR30629">
    <property type="entry name" value="PROPHAGE INTEGRASE"/>
    <property type="match status" value="1"/>
</dbReference>
<dbReference type="PANTHER" id="PTHR30629:SF2">
    <property type="entry name" value="PROPHAGE INTEGRASE INTS-RELATED"/>
    <property type="match status" value="1"/>
</dbReference>
<dbReference type="AlphaFoldDB" id="A0A9Q2XHE8"/>
<dbReference type="GO" id="GO:0003677">
    <property type="term" value="F:DNA binding"/>
    <property type="evidence" value="ECO:0007669"/>
    <property type="project" value="UniProtKB-KW"/>
</dbReference>
<dbReference type="InterPro" id="IPR050808">
    <property type="entry name" value="Phage_Integrase"/>
</dbReference>
<comment type="caution">
    <text evidence="4">The sequence shown here is derived from an EMBL/GenBank/DDBJ whole genome shotgun (WGS) entry which is preliminary data.</text>
</comment>
<keyword evidence="2" id="KW-0229">DNA integration</keyword>
<evidence type="ECO:0000313" key="4">
    <source>
        <dbReference type="EMBL" id="MBV6286791.1"/>
    </source>
</evidence>
<sequence length="86" mass="9495">MTLTDTAVRQAKPSGKNYSIKDLDGLALFVSARGARQWHFRFYGLCRQAGIPLGSYPAVSLKDARTARDQARVLVAQGTDPRSSRR</sequence>
<comment type="similarity">
    <text evidence="1">Belongs to the 'phage' integrase family.</text>
</comment>
<proteinExistence type="inferred from homology"/>
<reference evidence="4" key="2">
    <citation type="journal article" date="2023" name="Plant Pathol.">
        <title>Dismantling and reorganizing Pseudomonas marginalis sensu#lato.</title>
        <authorList>
            <person name="Sawada H."/>
            <person name="Fujikawa T."/>
            <person name="Satou M."/>
        </authorList>
    </citation>
    <scope>NUCLEOTIDE SEQUENCE</scope>
    <source>
        <strain evidence="4">MAFF 301350</strain>
    </source>
</reference>
<dbReference type="GO" id="GO:0015074">
    <property type="term" value="P:DNA integration"/>
    <property type="evidence" value="ECO:0007669"/>
    <property type="project" value="UniProtKB-KW"/>
</dbReference>
<evidence type="ECO:0000313" key="5">
    <source>
        <dbReference type="Proteomes" id="UP001106592"/>
    </source>
</evidence>
<keyword evidence="5" id="KW-1185">Reference proteome</keyword>
<dbReference type="RefSeq" id="WP_217974551.1">
    <property type="nucleotide sequence ID" value="NZ_JAHTBI010000021.1"/>
</dbReference>
<dbReference type="InterPro" id="IPR025166">
    <property type="entry name" value="Integrase_DNA_bind_dom"/>
</dbReference>